<gene>
    <name evidence="1" type="ORF">ACI1P1_14375</name>
</gene>
<reference evidence="1" key="1">
    <citation type="submission" date="2024-12" db="EMBL/GenBank/DDBJ databases">
        <authorList>
            <person name="Wu N."/>
        </authorList>
    </citation>
    <scope>NUCLEOTIDE SEQUENCE</scope>
    <source>
        <strain evidence="1">P15</strain>
    </source>
</reference>
<proteinExistence type="predicted"/>
<keyword evidence="2" id="KW-1185">Reference proteome</keyword>
<evidence type="ECO:0000313" key="1">
    <source>
        <dbReference type="EMBL" id="MFM9329476.1"/>
    </source>
</evidence>
<sequence length="112" mass="12970">MNVIQKTFSILLIMFFVGIAILFGWIKLTVYQLEKDVQSYLVEEKGYQEADISTLKGQFSKLPTFSVDVTFRDEPQKIYYYMRDNGHIVQYNCASVSDPFDHGCKHKEVKGS</sequence>
<evidence type="ECO:0000313" key="2">
    <source>
        <dbReference type="Proteomes" id="UP001631969"/>
    </source>
</evidence>
<accession>A0ACC7P0K8</accession>
<protein>
    <submittedName>
        <fullName evidence="1">DUF3139 domain-containing protein</fullName>
    </submittedName>
</protein>
<name>A0ACC7P0K8_9BACL</name>
<dbReference type="EMBL" id="JBJURJ010000008">
    <property type="protein sequence ID" value="MFM9329476.1"/>
    <property type="molecule type" value="Genomic_DNA"/>
</dbReference>
<comment type="caution">
    <text evidence="1">The sequence shown here is derived from an EMBL/GenBank/DDBJ whole genome shotgun (WGS) entry which is preliminary data.</text>
</comment>
<dbReference type="Proteomes" id="UP001631969">
    <property type="component" value="Unassembled WGS sequence"/>
</dbReference>
<organism evidence="1 2">
    <name type="scientific">Paenibacillus mesotrionivorans</name>
    <dbReference type="NCBI Taxonomy" id="3160968"/>
    <lineage>
        <taxon>Bacteria</taxon>
        <taxon>Bacillati</taxon>
        <taxon>Bacillota</taxon>
        <taxon>Bacilli</taxon>
        <taxon>Bacillales</taxon>
        <taxon>Paenibacillaceae</taxon>
        <taxon>Paenibacillus</taxon>
    </lineage>
</organism>